<gene>
    <name evidence="1" type="ORF">UX87_C0051G0001</name>
</gene>
<dbReference type="AlphaFoldDB" id="A0A0G1RYC1"/>
<accession>A0A0G1RYC1</accession>
<protein>
    <submittedName>
        <fullName evidence="1">Uncharacterized protein</fullName>
    </submittedName>
</protein>
<comment type="caution">
    <text evidence="1">The sequence shown here is derived from an EMBL/GenBank/DDBJ whole genome shotgun (WGS) entry which is preliminary data.</text>
</comment>
<dbReference type="Proteomes" id="UP000034364">
    <property type="component" value="Unassembled WGS sequence"/>
</dbReference>
<evidence type="ECO:0000313" key="2">
    <source>
        <dbReference type="Proteomes" id="UP000034364"/>
    </source>
</evidence>
<proteinExistence type="predicted"/>
<sequence>MAQQGFRSVASNQFVYQETDTGTSAATGLQNSTSLWKLFVQATAGATPTGGGQITVDPAVNGNITLTPNGGGFIVASYMGAGAVTSSATGVLGTSGAGTAYQLLTSSGAGVAPVWSTPTYPATVAIGDVLTASAANVIGVATGGTTAGWVLTANGAGTAPTFQANAGGGIGTLAGDSGSAT</sequence>
<feature type="non-terminal residue" evidence="1">
    <location>
        <position position="181"/>
    </location>
</feature>
<dbReference type="EMBL" id="LCNV01000051">
    <property type="protein sequence ID" value="KKU62319.1"/>
    <property type="molecule type" value="Genomic_DNA"/>
</dbReference>
<organism evidence="1 2">
    <name type="scientific">Candidatus Amesbacteria bacterium GW2011_GWA1_47_16</name>
    <dbReference type="NCBI Taxonomy" id="1618353"/>
    <lineage>
        <taxon>Bacteria</taxon>
        <taxon>Candidatus Amesiibacteriota</taxon>
    </lineage>
</organism>
<reference evidence="1 2" key="1">
    <citation type="journal article" date="2015" name="Nature">
        <title>rRNA introns, odd ribosomes, and small enigmatic genomes across a large radiation of phyla.</title>
        <authorList>
            <person name="Brown C.T."/>
            <person name="Hug L.A."/>
            <person name="Thomas B.C."/>
            <person name="Sharon I."/>
            <person name="Castelle C.J."/>
            <person name="Singh A."/>
            <person name="Wilkins M.J."/>
            <person name="Williams K.H."/>
            <person name="Banfield J.F."/>
        </authorList>
    </citation>
    <scope>NUCLEOTIDE SEQUENCE [LARGE SCALE GENOMIC DNA]</scope>
</reference>
<evidence type="ECO:0000313" key="1">
    <source>
        <dbReference type="EMBL" id="KKU62319.1"/>
    </source>
</evidence>
<name>A0A0G1RYC1_9BACT</name>